<dbReference type="CDD" id="cd03789">
    <property type="entry name" value="GT9_LPS_heptosyltransferase"/>
    <property type="match status" value="1"/>
</dbReference>
<organism evidence="3 4">
    <name type="scientific">Pseudobutyrivibrio ruminis</name>
    <dbReference type="NCBI Taxonomy" id="46206"/>
    <lineage>
        <taxon>Bacteria</taxon>
        <taxon>Bacillati</taxon>
        <taxon>Bacillota</taxon>
        <taxon>Clostridia</taxon>
        <taxon>Lachnospirales</taxon>
        <taxon>Lachnospiraceae</taxon>
        <taxon>Pseudobutyrivibrio</taxon>
    </lineage>
</organism>
<protein>
    <submittedName>
        <fullName evidence="3">ADP-heptose:LPS heptosyltransferase</fullName>
    </submittedName>
</protein>
<dbReference type="GO" id="GO:0008713">
    <property type="term" value="F:ADP-heptose-lipopolysaccharide heptosyltransferase activity"/>
    <property type="evidence" value="ECO:0007669"/>
    <property type="project" value="TreeGrafter"/>
</dbReference>
<evidence type="ECO:0000313" key="4">
    <source>
        <dbReference type="Proteomes" id="UP000182321"/>
    </source>
</evidence>
<dbReference type="GO" id="GO:0009244">
    <property type="term" value="P:lipopolysaccharide core region biosynthetic process"/>
    <property type="evidence" value="ECO:0007669"/>
    <property type="project" value="TreeGrafter"/>
</dbReference>
<evidence type="ECO:0000256" key="2">
    <source>
        <dbReference type="ARBA" id="ARBA00022679"/>
    </source>
</evidence>
<sequence>MEKFNAGKTKYLKYVNWVLEKFIHENHRKEQIDWNGAKEILIIDYNAIGDVVMLTPFLNSVRENAPSAKITLVCRYLAEDVLSNQGLVDTFITSDRRWFSTRHHVLRDIFEALITIHKCRRTNFDIALEPRGDLRDIYLMHFVKANRKAGYTHTGGAYMMTDPVDTDSNITHMIDEKMYFLKMLGCVVDESKFIPKLQLSKWQIVDNEKFLAAEGLKNQMIIGVHPAASIDLKEWNSFGALIHKIHNKMPKAKFVIFMDDNKDDLYKDLLHELEDIRESCICVKEDIKTYIQRVAICNIMICNDSGAGHIAAAFGIDVHVIFGPVLPELAKPYSEANVFTYENKDVQCRPCNIRGCAHQKECLKSVSVDEVFEGIIYSLNLRKEE</sequence>
<dbReference type="EMBL" id="FNZX01000003">
    <property type="protein sequence ID" value="SEK22010.1"/>
    <property type="molecule type" value="Genomic_DNA"/>
</dbReference>
<dbReference type="Gene3D" id="3.40.50.2000">
    <property type="entry name" value="Glycogen Phosphorylase B"/>
    <property type="match status" value="2"/>
</dbReference>
<dbReference type="PANTHER" id="PTHR30160:SF7">
    <property type="entry name" value="ADP-HEPTOSE--LPS HEPTOSYLTRANSFERASE 2"/>
    <property type="match status" value="1"/>
</dbReference>
<evidence type="ECO:0000256" key="1">
    <source>
        <dbReference type="ARBA" id="ARBA00022676"/>
    </source>
</evidence>
<dbReference type="PANTHER" id="PTHR30160">
    <property type="entry name" value="TETRAACYLDISACCHARIDE 4'-KINASE-RELATED"/>
    <property type="match status" value="1"/>
</dbReference>
<evidence type="ECO:0000313" key="3">
    <source>
        <dbReference type="EMBL" id="SEK22010.1"/>
    </source>
</evidence>
<proteinExistence type="predicted"/>
<keyword evidence="2 3" id="KW-0808">Transferase</keyword>
<keyword evidence="4" id="KW-1185">Reference proteome</keyword>
<accession>A0A1H7FD72</accession>
<dbReference type="Proteomes" id="UP000182321">
    <property type="component" value="Unassembled WGS sequence"/>
</dbReference>
<dbReference type="InterPro" id="IPR002201">
    <property type="entry name" value="Glyco_trans_9"/>
</dbReference>
<dbReference type="AlphaFoldDB" id="A0A1H7FD72"/>
<keyword evidence="1" id="KW-0328">Glycosyltransferase</keyword>
<name>A0A1H7FD72_9FIRM</name>
<dbReference type="SUPFAM" id="SSF53756">
    <property type="entry name" value="UDP-Glycosyltransferase/glycogen phosphorylase"/>
    <property type="match status" value="1"/>
</dbReference>
<reference evidence="4" key="1">
    <citation type="submission" date="2016-10" db="EMBL/GenBank/DDBJ databases">
        <authorList>
            <person name="Varghese N."/>
        </authorList>
    </citation>
    <scope>NUCLEOTIDE SEQUENCE [LARGE SCALE GENOMIC DNA]</scope>
    <source>
        <strain evidence="4">ACV-9</strain>
    </source>
</reference>
<dbReference type="Pfam" id="PF01075">
    <property type="entry name" value="Glyco_transf_9"/>
    <property type="match status" value="1"/>
</dbReference>
<gene>
    <name evidence="3" type="ORF">SAMN02910377_00355</name>
</gene>
<dbReference type="InterPro" id="IPR051199">
    <property type="entry name" value="LPS_LOS_Heptosyltrfase"/>
</dbReference>
<dbReference type="RefSeq" id="WP_074788846.1">
    <property type="nucleotide sequence ID" value="NZ_FNZX01000003.1"/>
</dbReference>
<dbReference type="GO" id="GO:0005829">
    <property type="term" value="C:cytosol"/>
    <property type="evidence" value="ECO:0007669"/>
    <property type="project" value="TreeGrafter"/>
</dbReference>